<proteinExistence type="predicted"/>
<dbReference type="RefSeq" id="WP_006716267.1">
    <property type="nucleotide sequence ID" value="NZ_CP007032.1"/>
</dbReference>
<dbReference type="HOGENOM" id="CLU_1479792_0_0_9"/>
<protein>
    <submittedName>
        <fullName evidence="1">Uncharacterized protein</fullName>
    </submittedName>
</protein>
<dbReference type="eggNOG" id="ENOG502ZN8F">
    <property type="taxonomic scope" value="Bacteria"/>
</dbReference>
<dbReference type="STRING" id="871968.DESME_01095"/>
<name>W0EGQ0_9FIRM</name>
<dbReference type="AlphaFoldDB" id="W0EGQ0"/>
<dbReference type="OrthoDB" id="2084649at2"/>
<accession>W0EGQ0</accession>
<keyword evidence="2" id="KW-1185">Reference proteome</keyword>
<reference evidence="1 2" key="1">
    <citation type="submission" date="2013-12" db="EMBL/GenBank/DDBJ databases">
        <authorList>
            <consortium name="DOE Joint Genome Institute"/>
            <person name="Smidt H."/>
            <person name="Huntemann M."/>
            <person name="Han J."/>
            <person name="Chen A."/>
            <person name="Kyrpides N."/>
            <person name="Mavromatis K."/>
            <person name="Markowitz V."/>
            <person name="Palaniappan K."/>
            <person name="Ivanova N."/>
            <person name="Schaumberg A."/>
            <person name="Pati A."/>
            <person name="Liolios K."/>
            <person name="Nordberg H.P."/>
            <person name="Cantor M.N."/>
            <person name="Hua S.X."/>
            <person name="Woyke T."/>
        </authorList>
    </citation>
    <scope>NUCLEOTIDE SEQUENCE [LARGE SCALE GENOMIC DNA]</scope>
    <source>
        <strain evidence="2">DSM 15288</strain>
    </source>
</reference>
<dbReference type="Proteomes" id="UP000010847">
    <property type="component" value="Chromosome"/>
</dbReference>
<evidence type="ECO:0000313" key="1">
    <source>
        <dbReference type="EMBL" id="AHF08379.1"/>
    </source>
</evidence>
<organism evidence="1 2">
    <name type="scientific">Desulfitobacterium metallireducens DSM 15288</name>
    <dbReference type="NCBI Taxonomy" id="871968"/>
    <lineage>
        <taxon>Bacteria</taxon>
        <taxon>Bacillati</taxon>
        <taxon>Bacillota</taxon>
        <taxon>Clostridia</taxon>
        <taxon>Eubacteriales</taxon>
        <taxon>Desulfitobacteriaceae</taxon>
        <taxon>Desulfitobacterium</taxon>
    </lineage>
</organism>
<dbReference type="EMBL" id="CP007032">
    <property type="protein sequence ID" value="AHF08379.1"/>
    <property type="molecule type" value="Genomic_DNA"/>
</dbReference>
<dbReference type="KEGG" id="dmt:DESME_01095"/>
<sequence length="182" mass="21507">MENTEFRLNESKFFLERLKDSKDKSFEFEYYLNAYISSSRSVIWIMNSEYSKVKGWKKWYEDKGVSEEQKKLLDGIVKMRNRSLKQKPLKVTTYITIGDDKNFCDINDVAKRFVGKKVAIEIMEEKMDGFNFYEDTNRVEVSGELKISTTVEEFKNKDIIDICIEYDAWLLNIVNECVSIFG</sequence>
<evidence type="ECO:0000313" key="2">
    <source>
        <dbReference type="Proteomes" id="UP000010847"/>
    </source>
</evidence>
<gene>
    <name evidence="1" type="ORF">DESME_01095</name>
</gene>